<organism evidence="7 8">
    <name type="scientific">Nocardia uniformis</name>
    <dbReference type="NCBI Taxonomy" id="53432"/>
    <lineage>
        <taxon>Bacteria</taxon>
        <taxon>Bacillati</taxon>
        <taxon>Actinomycetota</taxon>
        <taxon>Actinomycetes</taxon>
        <taxon>Mycobacteriales</taxon>
        <taxon>Nocardiaceae</taxon>
        <taxon>Nocardia</taxon>
    </lineage>
</organism>
<keyword evidence="4" id="KW-0597">Phosphoprotein</keyword>
<dbReference type="RefSeq" id="WP_170264190.1">
    <property type="nucleotide sequence ID" value="NZ_JABELX010000003.1"/>
</dbReference>
<evidence type="ECO:0000256" key="4">
    <source>
        <dbReference type="PROSITE-ProRule" id="PRU00169"/>
    </source>
</evidence>
<keyword evidence="1" id="KW-0805">Transcription regulation</keyword>
<dbReference type="Pfam" id="PF00196">
    <property type="entry name" value="GerE"/>
    <property type="match status" value="1"/>
</dbReference>
<dbReference type="SUPFAM" id="SSF46894">
    <property type="entry name" value="C-terminal effector domain of the bipartite response regulators"/>
    <property type="match status" value="1"/>
</dbReference>
<evidence type="ECO:0000259" key="5">
    <source>
        <dbReference type="PROSITE" id="PS50043"/>
    </source>
</evidence>
<comment type="caution">
    <text evidence="7">The sequence shown here is derived from an EMBL/GenBank/DDBJ whole genome shotgun (WGS) entry which is preliminary data.</text>
</comment>
<proteinExistence type="predicted"/>
<dbReference type="SUPFAM" id="SSF52172">
    <property type="entry name" value="CheY-like"/>
    <property type="match status" value="1"/>
</dbReference>
<evidence type="ECO:0000259" key="6">
    <source>
        <dbReference type="PROSITE" id="PS50110"/>
    </source>
</evidence>
<dbReference type="GO" id="GO:0006355">
    <property type="term" value="P:regulation of DNA-templated transcription"/>
    <property type="evidence" value="ECO:0007669"/>
    <property type="project" value="InterPro"/>
</dbReference>
<dbReference type="PROSITE" id="PS50110">
    <property type="entry name" value="RESPONSE_REGULATORY"/>
    <property type="match status" value="1"/>
</dbReference>
<dbReference type="PROSITE" id="PS50043">
    <property type="entry name" value="HTH_LUXR_2"/>
    <property type="match status" value="1"/>
</dbReference>
<feature type="domain" description="HTH luxR-type" evidence="5">
    <location>
        <begin position="169"/>
        <end position="234"/>
    </location>
</feature>
<keyword evidence="3" id="KW-0804">Transcription</keyword>
<dbReference type="InterPro" id="IPR039420">
    <property type="entry name" value="WalR-like"/>
</dbReference>
<sequence length="243" mass="25507">MSHPRAMLTKPRAARKASWHMEIRVLVCDREPLIRLGLRSVLAGEPDLTVAGEFADASAAAAALASLRPDVIVADTEALSSATGCATGELVDAAMAQAIPVLVLAPEECAAGAVAALHAGARGFLLEHDPPSQIAYGIREVAAGNAILSPSVTGRLLSRLVNASPRRTGVDPRQVLTAREIQVLRLLATGLPVAAIAERLFVAEVTVRSHIHHMLRKLELDRAFQAVALAHESGLLDPESAAS</sequence>
<dbReference type="InterPro" id="IPR001789">
    <property type="entry name" value="Sig_transdc_resp-reg_receiver"/>
</dbReference>
<keyword evidence="8" id="KW-1185">Reference proteome</keyword>
<evidence type="ECO:0000256" key="1">
    <source>
        <dbReference type="ARBA" id="ARBA00023015"/>
    </source>
</evidence>
<dbReference type="AlphaFoldDB" id="A0A849BSJ4"/>
<protein>
    <submittedName>
        <fullName evidence="7">Response regulator transcription factor</fullName>
    </submittedName>
</protein>
<dbReference type="InterPro" id="IPR011006">
    <property type="entry name" value="CheY-like_superfamily"/>
</dbReference>
<name>A0A849BSJ4_9NOCA</name>
<keyword evidence="2" id="KW-0238">DNA-binding</keyword>
<dbReference type="InterPro" id="IPR000792">
    <property type="entry name" value="Tscrpt_reg_LuxR_C"/>
</dbReference>
<dbReference type="EMBL" id="JABELX010000003">
    <property type="protein sequence ID" value="NNH69553.1"/>
    <property type="molecule type" value="Genomic_DNA"/>
</dbReference>
<dbReference type="PANTHER" id="PTHR43214">
    <property type="entry name" value="TWO-COMPONENT RESPONSE REGULATOR"/>
    <property type="match status" value="1"/>
</dbReference>
<evidence type="ECO:0000256" key="2">
    <source>
        <dbReference type="ARBA" id="ARBA00023125"/>
    </source>
</evidence>
<dbReference type="PROSITE" id="PS00622">
    <property type="entry name" value="HTH_LUXR_1"/>
    <property type="match status" value="1"/>
</dbReference>
<dbReference type="Proteomes" id="UP000586827">
    <property type="component" value="Unassembled WGS sequence"/>
</dbReference>
<feature type="modified residue" description="4-aspartylphosphate" evidence="4">
    <location>
        <position position="75"/>
    </location>
</feature>
<gene>
    <name evidence="7" type="ORF">HLB23_06670</name>
</gene>
<evidence type="ECO:0000256" key="3">
    <source>
        <dbReference type="ARBA" id="ARBA00023163"/>
    </source>
</evidence>
<dbReference type="GO" id="GO:0003677">
    <property type="term" value="F:DNA binding"/>
    <property type="evidence" value="ECO:0007669"/>
    <property type="project" value="UniProtKB-KW"/>
</dbReference>
<dbReference type="Gene3D" id="3.40.50.2300">
    <property type="match status" value="1"/>
</dbReference>
<dbReference type="GO" id="GO:0000160">
    <property type="term" value="P:phosphorelay signal transduction system"/>
    <property type="evidence" value="ECO:0007669"/>
    <property type="project" value="InterPro"/>
</dbReference>
<feature type="domain" description="Response regulatory" evidence="6">
    <location>
        <begin position="24"/>
        <end position="142"/>
    </location>
</feature>
<accession>A0A849BSJ4</accession>
<dbReference type="CDD" id="cd06170">
    <property type="entry name" value="LuxR_C_like"/>
    <property type="match status" value="1"/>
</dbReference>
<reference evidence="7 8" key="1">
    <citation type="submission" date="2020-05" db="EMBL/GenBank/DDBJ databases">
        <title>MicrobeNet Type strains.</title>
        <authorList>
            <person name="Nicholson A.C."/>
        </authorList>
    </citation>
    <scope>NUCLEOTIDE SEQUENCE [LARGE SCALE GENOMIC DNA]</scope>
    <source>
        <strain evidence="7 8">JCM 3224</strain>
    </source>
</reference>
<dbReference type="Pfam" id="PF00072">
    <property type="entry name" value="Response_reg"/>
    <property type="match status" value="1"/>
</dbReference>
<dbReference type="InterPro" id="IPR016032">
    <property type="entry name" value="Sig_transdc_resp-reg_C-effctor"/>
</dbReference>
<dbReference type="SMART" id="SM00421">
    <property type="entry name" value="HTH_LUXR"/>
    <property type="match status" value="1"/>
</dbReference>
<evidence type="ECO:0000313" key="8">
    <source>
        <dbReference type="Proteomes" id="UP000586827"/>
    </source>
</evidence>
<evidence type="ECO:0000313" key="7">
    <source>
        <dbReference type="EMBL" id="NNH69553.1"/>
    </source>
</evidence>
<dbReference type="PANTHER" id="PTHR43214:SF24">
    <property type="entry name" value="TRANSCRIPTIONAL REGULATORY PROTEIN NARL-RELATED"/>
    <property type="match status" value="1"/>
</dbReference>
<dbReference type="PRINTS" id="PR00038">
    <property type="entry name" value="HTHLUXR"/>
</dbReference>